<evidence type="ECO:0000313" key="2">
    <source>
        <dbReference type="EMBL" id="OJD26849.1"/>
    </source>
</evidence>
<reference evidence="2 3" key="1">
    <citation type="submission" date="2015-08" db="EMBL/GenBank/DDBJ databases">
        <title>Emmonsia species relationships and genome sequence.</title>
        <authorList>
            <person name="Cuomo C.A."/>
            <person name="Schwartz I.S."/>
            <person name="Kenyon C."/>
            <person name="De Hoog G.S."/>
            <person name="Govender N.P."/>
            <person name="Botha A."/>
            <person name="Moreno L."/>
            <person name="De Vries M."/>
            <person name="Munoz J.F."/>
            <person name="Stielow J.B."/>
        </authorList>
    </citation>
    <scope>NUCLEOTIDE SEQUENCE [LARGE SCALE GENOMIC DNA]</scope>
    <source>
        <strain evidence="2 3">EI222</strain>
    </source>
</reference>
<accession>A0A1J9QEA1</accession>
<dbReference type="VEuPathDB" id="FungiDB:ACJ73_01770"/>
<proteinExistence type="predicted"/>
<dbReference type="Proteomes" id="UP000242791">
    <property type="component" value="Unassembled WGS sequence"/>
</dbReference>
<organism evidence="2 3">
    <name type="scientific">Blastomyces percursus</name>
    <dbReference type="NCBI Taxonomy" id="1658174"/>
    <lineage>
        <taxon>Eukaryota</taxon>
        <taxon>Fungi</taxon>
        <taxon>Dikarya</taxon>
        <taxon>Ascomycota</taxon>
        <taxon>Pezizomycotina</taxon>
        <taxon>Eurotiomycetes</taxon>
        <taxon>Eurotiomycetidae</taxon>
        <taxon>Onygenales</taxon>
        <taxon>Ajellomycetaceae</taxon>
        <taxon>Blastomyces</taxon>
    </lineage>
</organism>
<feature type="region of interest" description="Disordered" evidence="1">
    <location>
        <begin position="1"/>
        <end position="30"/>
    </location>
</feature>
<name>A0A1J9QEA1_9EURO</name>
<feature type="compositionally biased region" description="Basic and acidic residues" evidence="1">
    <location>
        <begin position="100"/>
        <end position="116"/>
    </location>
</feature>
<evidence type="ECO:0000256" key="1">
    <source>
        <dbReference type="SAM" id="MobiDB-lite"/>
    </source>
</evidence>
<feature type="compositionally biased region" description="Basic residues" evidence="1">
    <location>
        <begin position="1"/>
        <end position="16"/>
    </location>
</feature>
<keyword evidence="3" id="KW-1185">Reference proteome</keyword>
<feature type="region of interest" description="Disordered" evidence="1">
    <location>
        <begin position="94"/>
        <end position="116"/>
    </location>
</feature>
<gene>
    <name evidence="2" type="ORF">ACJ73_01770</name>
</gene>
<comment type="caution">
    <text evidence="2">The sequence shown here is derived from an EMBL/GenBank/DDBJ whole genome shotgun (WGS) entry which is preliminary data.</text>
</comment>
<dbReference type="EMBL" id="LGTZ01000169">
    <property type="protein sequence ID" value="OJD26849.1"/>
    <property type="molecule type" value="Genomic_DNA"/>
</dbReference>
<protein>
    <submittedName>
        <fullName evidence="2">Uncharacterized protein</fullName>
    </submittedName>
</protein>
<feature type="region of interest" description="Disordered" evidence="1">
    <location>
        <begin position="131"/>
        <end position="166"/>
    </location>
</feature>
<dbReference type="AlphaFoldDB" id="A0A1J9QEA1"/>
<evidence type="ECO:0000313" key="3">
    <source>
        <dbReference type="Proteomes" id="UP000242791"/>
    </source>
</evidence>
<sequence>MTKSVHWLRQRRRQGKRVREQESSNETRPLGKELEYKNQYIRSLKEYAATAAKFIEKTQIDIQHSMFRLDMMRHEKDQLADRVSRLGRANTELHKKKAAAKNEMEKSKQEMDVEKRDLMDAVDRKIRRAGAELIQRDTEQARCQQRRSPPQRIDEPGDAGFSSRGT</sequence>